<proteinExistence type="predicted"/>
<dbReference type="Proteomes" id="UP001610335">
    <property type="component" value="Unassembled WGS sequence"/>
</dbReference>
<dbReference type="EMBL" id="JBFXLS010000007">
    <property type="protein sequence ID" value="KAL2832173.1"/>
    <property type="molecule type" value="Genomic_DNA"/>
</dbReference>
<gene>
    <name evidence="1" type="ORF">BDW59DRAFT_157631</name>
</gene>
<evidence type="ECO:0000313" key="2">
    <source>
        <dbReference type="Proteomes" id="UP001610335"/>
    </source>
</evidence>
<comment type="caution">
    <text evidence="1">The sequence shown here is derived from an EMBL/GenBank/DDBJ whole genome shotgun (WGS) entry which is preliminary data.</text>
</comment>
<sequence>MTLFKAVPKSKEESLFNQFLVDVRKNVFNKIHLSGTRKQVDEAFVQIFNPFKKAITTRRSIDIGSLKTTARAMNLFGLTASTSPLDLEGDIECFRFFDTIPAALGATLQQTDFVLARSRKRNEAETRLRFDRIYVDVAETEMSLLTSQMELDTEPNLSLPDYSQQIIYADFETTLQWARLINGDIVNISG</sequence>
<organism evidence="1 2">
    <name type="scientific">Aspergillus cavernicola</name>
    <dbReference type="NCBI Taxonomy" id="176166"/>
    <lineage>
        <taxon>Eukaryota</taxon>
        <taxon>Fungi</taxon>
        <taxon>Dikarya</taxon>
        <taxon>Ascomycota</taxon>
        <taxon>Pezizomycotina</taxon>
        <taxon>Eurotiomycetes</taxon>
        <taxon>Eurotiomycetidae</taxon>
        <taxon>Eurotiales</taxon>
        <taxon>Aspergillaceae</taxon>
        <taxon>Aspergillus</taxon>
        <taxon>Aspergillus subgen. Nidulantes</taxon>
    </lineage>
</organism>
<keyword evidence="2" id="KW-1185">Reference proteome</keyword>
<name>A0ABR4IWM2_9EURO</name>
<evidence type="ECO:0000313" key="1">
    <source>
        <dbReference type="EMBL" id="KAL2832173.1"/>
    </source>
</evidence>
<reference evidence="1 2" key="1">
    <citation type="submission" date="2024-07" db="EMBL/GenBank/DDBJ databases">
        <title>Section-level genome sequencing and comparative genomics of Aspergillus sections Usti and Cavernicolus.</title>
        <authorList>
            <consortium name="Lawrence Berkeley National Laboratory"/>
            <person name="Nybo J.L."/>
            <person name="Vesth T.C."/>
            <person name="Theobald S."/>
            <person name="Frisvad J.C."/>
            <person name="Larsen T.O."/>
            <person name="Kjaerboelling I."/>
            <person name="Rothschild-Mancinelli K."/>
            <person name="Lyhne E.K."/>
            <person name="Kogle M.E."/>
            <person name="Barry K."/>
            <person name="Clum A."/>
            <person name="Na H."/>
            <person name="Ledsgaard L."/>
            <person name="Lin J."/>
            <person name="Lipzen A."/>
            <person name="Kuo A."/>
            <person name="Riley R."/>
            <person name="Mondo S."/>
            <person name="LaButti K."/>
            <person name="Haridas S."/>
            <person name="Pangalinan J."/>
            <person name="Salamov A.A."/>
            <person name="Simmons B.A."/>
            <person name="Magnuson J.K."/>
            <person name="Chen J."/>
            <person name="Drula E."/>
            <person name="Henrissat B."/>
            <person name="Wiebenga A."/>
            <person name="Lubbers R.J."/>
            <person name="Gomes A.C."/>
            <person name="Makela M.R."/>
            <person name="Stajich J."/>
            <person name="Grigoriev I.V."/>
            <person name="Mortensen U.H."/>
            <person name="De vries R.P."/>
            <person name="Baker S.E."/>
            <person name="Andersen M.R."/>
        </authorList>
    </citation>
    <scope>NUCLEOTIDE SEQUENCE [LARGE SCALE GENOMIC DNA]</scope>
    <source>
        <strain evidence="1 2">CBS 600.67</strain>
    </source>
</reference>
<accession>A0ABR4IWM2</accession>
<protein>
    <submittedName>
        <fullName evidence="1">Uncharacterized protein</fullName>
    </submittedName>
</protein>